<feature type="non-terminal residue" evidence="1">
    <location>
        <position position="1"/>
    </location>
</feature>
<dbReference type="Proteomes" id="UP000237105">
    <property type="component" value="Unassembled WGS sequence"/>
</dbReference>
<accession>A0A2P5E4J6</accession>
<reference evidence="2" key="1">
    <citation type="submission" date="2016-06" db="EMBL/GenBank/DDBJ databases">
        <title>Parallel loss of symbiosis genes in relatives of nitrogen-fixing non-legume Parasponia.</title>
        <authorList>
            <person name="Van Velzen R."/>
            <person name="Holmer R."/>
            <person name="Bu F."/>
            <person name="Rutten L."/>
            <person name="Van Zeijl A."/>
            <person name="Liu W."/>
            <person name="Santuari L."/>
            <person name="Cao Q."/>
            <person name="Sharma T."/>
            <person name="Shen D."/>
            <person name="Roswanjaya Y."/>
            <person name="Wardhani T."/>
            <person name="Kalhor M.S."/>
            <person name="Jansen J."/>
            <person name="Van den Hoogen J."/>
            <person name="Gungor B."/>
            <person name="Hartog M."/>
            <person name="Hontelez J."/>
            <person name="Verver J."/>
            <person name="Yang W.-C."/>
            <person name="Schijlen E."/>
            <person name="Repin R."/>
            <person name="Schilthuizen M."/>
            <person name="Schranz E."/>
            <person name="Heidstra R."/>
            <person name="Miyata K."/>
            <person name="Fedorova E."/>
            <person name="Kohlen W."/>
            <person name="Bisseling T."/>
            <person name="Smit S."/>
            <person name="Geurts R."/>
        </authorList>
    </citation>
    <scope>NUCLEOTIDE SEQUENCE [LARGE SCALE GENOMIC DNA]</scope>
    <source>
        <strain evidence="2">cv. WU1-14</strain>
    </source>
</reference>
<organism evidence="1 2">
    <name type="scientific">Parasponia andersonii</name>
    <name type="common">Sponia andersonii</name>
    <dbReference type="NCBI Taxonomy" id="3476"/>
    <lineage>
        <taxon>Eukaryota</taxon>
        <taxon>Viridiplantae</taxon>
        <taxon>Streptophyta</taxon>
        <taxon>Embryophyta</taxon>
        <taxon>Tracheophyta</taxon>
        <taxon>Spermatophyta</taxon>
        <taxon>Magnoliopsida</taxon>
        <taxon>eudicotyledons</taxon>
        <taxon>Gunneridae</taxon>
        <taxon>Pentapetalae</taxon>
        <taxon>rosids</taxon>
        <taxon>fabids</taxon>
        <taxon>Rosales</taxon>
        <taxon>Cannabaceae</taxon>
        <taxon>Parasponia</taxon>
    </lineage>
</organism>
<evidence type="ECO:0000313" key="1">
    <source>
        <dbReference type="EMBL" id="PON80455.1"/>
    </source>
</evidence>
<comment type="caution">
    <text evidence="1">The sequence shown here is derived from an EMBL/GenBank/DDBJ whole genome shotgun (WGS) entry which is preliminary data.</text>
</comment>
<name>A0A2P5E4J6_PARAD</name>
<evidence type="ECO:0000313" key="2">
    <source>
        <dbReference type="Proteomes" id="UP000237105"/>
    </source>
</evidence>
<proteinExistence type="predicted"/>
<sequence length="69" mass="7556">HLLETINDVKWRLHLVMAGRVDDGQRLNRQKTSPVVQCSRISSSVDDERRVTRDGGVALVGGGECGVVL</sequence>
<gene>
    <name evidence="1" type="ORF">PanWU01x14_000110</name>
</gene>
<protein>
    <submittedName>
        <fullName evidence="1">Uncharacterized protein</fullName>
    </submittedName>
</protein>
<dbReference type="AlphaFoldDB" id="A0A2P5E4J6"/>
<keyword evidence="2" id="KW-1185">Reference proteome</keyword>
<dbReference type="EMBL" id="JXTB01000001">
    <property type="protein sequence ID" value="PON80455.1"/>
    <property type="molecule type" value="Genomic_DNA"/>
</dbReference>